<evidence type="ECO:0000313" key="12">
    <source>
        <dbReference type="EMBL" id="HEA15719.1"/>
    </source>
</evidence>
<name>A0A7V1CWX7_9GAMM</name>
<dbReference type="InterPro" id="IPR045861">
    <property type="entry name" value="CorA_cytoplasmic_dom"/>
</dbReference>
<evidence type="ECO:0000256" key="11">
    <source>
        <dbReference type="SAM" id="Phobius"/>
    </source>
</evidence>
<dbReference type="InterPro" id="IPR002523">
    <property type="entry name" value="MgTranspt_CorA/ZnTranspt_ZntB"/>
</dbReference>
<dbReference type="SUPFAM" id="SSF143865">
    <property type="entry name" value="CorA soluble domain-like"/>
    <property type="match status" value="1"/>
</dbReference>
<feature type="transmembrane region" description="Helical" evidence="11">
    <location>
        <begin position="263"/>
        <end position="285"/>
    </location>
</feature>
<evidence type="ECO:0000256" key="9">
    <source>
        <dbReference type="ARBA" id="ARBA00023065"/>
    </source>
</evidence>
<reference evidence="12" key="1">
    <citation type="journal article" date="2020" name="mSystems">
        <title>Genome- and Community-Level Interaction Insights into Carbon Utilization and Element Cycling Functions of Hydrothermarchaeota in Hydrothermal Sediment.</title>
        <authorList>
            <person name="Zhou Z."/>
            <person name="Liu Y."/>
            <person name="Xu W."/>
            <person name="Pan J."/>
            <person name="Luo Z.H."/>
            <person name="Li M."/>
        </authorList>
    </citation>
    <scope>NUCLEOTIDE SEQUENCE [LARGE SCALE GENOMIC DNA]</scope>
    <source>
        <strain evidence="12">HyVt-346</strain>
    </source>
</reference>
<dbReference type="SUPFAM" id="SSF144083">
    <property type="entry name" value="Magnesium transport protein CorA, transmembrane region"/>
    <property type="match status" value="1"/>
</dbReference>
<proteinExistence type="inferred from homology"/>
<keyword evidence="7" id="KW-0862">Zinc</keyword>
<keyword evidence="9" id="KW-0406">Ion transport</keyword>
<evidence type="ECO:0000256" key="8">
    <source>
        <dbReference type="ARBA" id="ARBA00022989"/>
    </source>
</evidence>
<keyword evidence="10 11" id="KW-0472">Membrane</keyword>
<dbReference type="Gene3D" id="3.30.460.20">
    <property type="entry name" value="CorA soluble domain-like"/>
    <property type="match status" value="1"/>
</dbReference>
<keyword evidence="5" id="KW-0997">Cell inner membrane</keyword>
<dbReference type="RefSeq" id="WP_304180139.1">
    <property type="nucleotide sequence ID" value="NZ_DRGM01000049.1"/>
</dbReference>
<protein>
    <submittedName>
        <fullName evidence="12">Zinc transporter ZntB</fullName>
    </submittedName>
</protein>
<evidence type="ECO:0000256" key="3">
    <source>
        <dbReference type="ARBA" id="ARBA00022448"/>
    </source>
</evidence>
<comment type="similarity">
    <text evidence="2">Belongs to the CorA metal ion transporter (MIT) (TC 1.A.35) family.</text>
</comment>
<evidence type="ECO:0000256" key="2">
    <source>
        <dbReference type="ARBA" id="ARBA00009765"/>
    </source>
</evidence>
<dbReference type="Gene3D" id="1.20.58.340">
    <property type="entry name" value="Magnesium transport protein CorA, transmembrane region"/>
    <property type="match status" value="2"/>
</dbReference>
<keyword evidence="8 11" id="KW-1133">Transmembrane helix</keyword>
<dbReference type="GO" id="GO:0000287">
    <property type="term" value="F:magnesium ion binding"/>
    <property type="evidence" value="ECO:0007669"/>
    <property type="project" value="TreeGrafter"/>
</dbReference>
<organism evidence="12">
    <name type="scientific">Pseudoalteromonas prydzensis</name>
    <dbReference type="NCBI Taxonomy" id="182141"/>
    <lineage>
        <taxon>Bacteria</taxon>
        <taxon>Pseudomonadati</taxon>
        <taxon>Pseudomonadota</taxon>
        <taxon>Gammaproteobacteria</taxon>
        <taxon>Alteromonadales</taxon>
        <taxon>Pseudoalteromonadaceae</taxon>
        <taxon>Pseudoalteromonas</taxon>
    </lineage>
</organism>
<keyword evidence="6 11" id="KW-0812">Transmembrane</keyword>
<dbReference type="InterPro" id="IPR045863">
    <property type="entry name" value="CorA_TM1_TM2"/>
</dbReference>
<comment type="caution">
    <text evidence="12">The sequence shown here is derived from an EMBL/GenBank/DDBJ whole genome shotgun (WGS) entry which is preliminary data.</text>
</comment>
<keyword evidence="4" id="KW-1003">Cell membrane</keyword>
<dbReference type="Pfam" id="PF01544">
    <property type="entry name" value="CorA"/>
    <property type="match status" value="1"/>
</dbReference>
<dbReference type="AlphaFoldDB" id="A0A7V1CWX7"/>
<keyword evidence="3" id="KW-0813">Transport</keyword>
<dbReference type="GO" id="GO:0005886">
    <property type="term" value="C:plasma membrane"/>
    <property type="evidence" value="ECO:0007669"/>
    <property type="project" value="UniProtKB-SubCell"/>
</dbReference>
<sequence length="323" mass="36518">MFNGLLHALSLDEQGGAHTIENSAELNNWQPEQGKLWVHLDYSQAEAIDWLKNSELLTDYELASLTADETRPRITQVTNGCMLFLRGVNLNPAQSPEDMVSIRLFINKNIVITTRKRRLLSVQDVLASLIAKTGPCSISELVCQLTHNLTSRMQGVIDNLDDTLDEFEDEIDEPTKRFDNQGLSQLRRQTIGLKRYLKPQKEALSTLMANRYNWLEENDKAKLNETTHLLIRFIEELDSSIERAQIIQQTITNQVSEQLNQRMYVMSVVAALFLPLGFLTGLLGVNVGGIPGTDSPYAFGFFVIFLVVLTGAIGVYFKNKKWL</sequence>
<comment type="subcellular location">
    <subcellularLocation>
        <location evidence="1">Cell membrane</location>
        <topology evidence="1">Multi-pass membrane protein</topology>
    </subcellularLocation>
</comment>
<evidence type="ECO:0000256" key="10">
    <source>
        <dbReference type="ARBA" id="ARBA00023136"/>
    </source>
</evidence>
<dbReference type="GO" id="GO:0050897">
    <property type="term" value="F:cobalt ion binding"/>
    <property type="evidence" value="ECO:0007669"/>
    <property type="project" value="TreeGrafter"/>
</dbReference>
<evidence type="ECO:0000256" key="7">
    <source>
        <dbReference type="ARBA" id="ARBA00022833"/>
    </source>
</evidence>
<dbReference type="GO" id="GO:0015095">
    <property type="term" value="F:magnesium ion transmembrane transporter activity"/>
    <property type="evidence" value="ECO:0007669"/>
    <property type="project" value="TreeGrafter"/>
</dbReference>
<evidence type="ECO:0000256" key="4">
    <source>
        <dbReference type="ARBA" id="ARBA00022475"/>
    </source>
</evidence>
<evidence type="ECO:0000256" key="6">
    <source>
        <dbReference type="ARBA" id="ARBA00022692"/>
    </source>
</evidence>
<evidence type="ECO:0000256" key="1">
    <source>
        <dbReference type="ARBA" id="ARBA00004651"/>
    </source>
</evidence>
<feature type="transmembrane region" description="Helical" evidence="11">
    <location>
        <begin position="297"/>
        <end position="317"/>
    </location>
</feature>
<evidence type="ECO:0000256" key="5">
    <source>
        <dbReference type="ARBA" id="ARBA00022519"/>
    </source>
</evidence>
<gene>
    <name evidence="12" type="ORF">ENH88_04575</name>
</gene>
<accession>A0A7V1CWX7</accession>
<dbReference type="CDD" id="cd12833">
    <property type="entry name" value="ZntB-like_1"/>
    <property type="match status" value="1"/>
</dbReference>
<dbReference type="GO" id="GO:0015087">
    <property type="term" value="F:cobalt ion transmembrane transporter activity"/>
    <property type="evidence" value="ECO:0007669"/>
    <property type="project" value="TreeGrafter"/>
</dbReference>
<dbReference type="PANTHER" id="PTHR46494">
    <property type="entry name" value="CORA FAMILY METAL ION TRANSPORTER (EUROFUNG)"/>
    <property type="match status" value="1"/>
</dbReference>
<dbReference type="PANTHER" id="PTHR46494:SF3">
    <property type="entry name" value="ZINC TRANSPORT PROTEIN ZNTB"/>
    <property type="match status" value="1"/>
</dbReference>
<dbReference type="EMBL" id="DRGM01000049">
    <property type="protein sequence ID" value="HEA15719.1"/>
    <property type="molecule type" value="Genomic_DNA"/>
</dbReference>
<dbReference type="Proteomes" id="UP000886188">
    <property type="component" value="Unassembled WGS sequence"/>
</dbReference>